<proteinExistence type="predicted"/>
<keyword evidence="2" id="KW-0812">Transmembrane</keyword>
<feature type="transmembrane region" description="Helical" evidence="2">
    <location>
        <begin position="67"/>
        <end position="87"/>
    </location>
</feature>
<keyword evidence="4" id="KW-1185">Reference proteome</keyword>
<dbReference type="RefSeq" id="WP_102331701.1">
    <property type="nucleotide sequence ID" value="NZ_CP058566.2"/>
</dbReference>
<dbReference type="EMBL" id="JQAN02000012">
    <property type="protein sequence ID" value="PPD57510.1"/>
    <property type="molecule type" value="Genomic_DNA"/>
</dbReference>
<evidence type="ECO:0000256" key="2">
    <source>
        <dbReference type="SAM" id="Phobius"/>
    </source>
</evidence>
<gene>
    <name evidence="3" type="ORF">JP09_009285</name>
</gene>
<feature type="compositionally biased region" description="Polar residues" evidence="1">
    <location>
        <begin position="44"/>
        <end position="53"/>
    </location>
</feature>
<evidence type="ECO:0000313" key="4">
    <source>
        <dbReference type="Proteomes" id="UP000235653"/>
    </source>
</evidence>
<comment type="caution">
    <text evidence="3">The sequence shown here is derived from an EMBL/GenBank/DDBJ whole genome shotgun (WGS) entry which is preliminary data.</text>
</comment>
<feature type="transmembrane region" description="Helical" evidence="2">
    <location>
        <begin position="93"/>
        <end position="115"/>
    </location>
</feature>
<dbReference type="Proteomes" id="UP000235653">
    <property type="component" value="Unassembled WGS sequence"/>
</dbReference>
<feature type="region of interest" description="Disordered" evidence="1">
    <location>
        <begin position="39"/>
        <end position="63"/>
    </location>
</feature>
<feature type="transmembrane region" description="Helical" evidence="2">
    <location>
        <begin position="6"/>
        <end position="30"/>
    </location>
</feature>
<accession>A0A2P5P5F0</accession>
<evidence type="ECO:0000256" key="1">
    <source>
        <dbReference type="SAM" id="MobiDB-lite"/>
    </source>
</evidence>
<name>A0A2P5P5F0_9CHLR</name>
<keyword evidence="2" id="KW-0472">Membrane</keyword>
<organism evidence="3 4">
    <name type="scientific">Dehalogenimonas etheniformans</name>
    <dbReference type="NCBI Taxonomy" id="1536648"/>
    <lineage>
        <taxon>Bacteria</taxon>
        <taxon>Bacillati</taxon>
        <taxon>Chloroflexota</taxon>
        <taxon>Dehalococcoidia</taxon>
        <taxon>Dehalococcoidales</taxon>
        <taxon>Dehalococcoidaceae</taxon>
        <taxon>Dehalogenimonas</taxon>
    </lineage>
</organism>
<protein>
    <submittedName>
        <fullName evidence="3">Uncharacterized protein</fullName>
    </submittedName>
</protein>
<dbReference type="AlphaFoldDB" id="A0A2P5P5F0"/>
<sequence length="125" mass="13682">MKQTTLGLLIVIVMLAISVLLIFGIIKGSIARGIETNKKRETDPNNSQKQIDNVNAKPEDNRNDKSFGYFLLAVGSLMIIGVVISAFEKIESWLMGAVFWGALGVSFIGAGYNLIKGRHSGRTQR</sequence>
<keyword evidence="2" id="KW-1133">Transmembrane helix</keyword>
<reference evidence="3 4" key="1">
    <citation type="journal article" date="2017" name="ISME J.">
        <title>Grape pomace compost harbors organohalide-respiring Dehalogenimonas species with novel reductive dehalogenase genes.</title>
        <authorList>
            <person name="Yang Y."/>
            <person name="Higgins S.A."/>
            <person name="Yan J."/>
            <person name="Simsir B."/>
            <person name="Chourey K."/>
            <person name="Iyer R."/>
            <person name="Hettich R.L."/>
            <person name="Baldwin B."/>
            <person name="Ogles D.M."/>
            <person name="Loffler F.E."/>
        </authorList>
    </citation>
    <scope>NUCLEOTIDE SEQUENCE [LARGE SCALE GENOMIC DNA]</scope>
    <source>
        <strain evidence="3 4">GP</strain>
    </source>
</reference>
<evidence type="ECO:0000313" key="3">
    <source>
        <dbReference type="EMBL" id="PPD57510.1"/>
    </source>
</evidence>